<evidence type="ECO:0000313" key="2">
    <source>
        <dbReference type="Proteomes" id="UP000320839"/>
    </source>
</evidence>
<dbReference type="OrthoDB" id="442171at2"/>
<dbReference type="Proteomes" id="UP000320839">
    <property type="component" value="Chromosome"/>
</dbReference>
<gene>
    <name evidence="1" type="ORF">Pan153_53300</name>
</gene>
<sequence length="278" mass="30792">MTSDRDWIDRTNDWFKEGRCENKTDREIQVCVNEPGEPQRIERLGPGERTRDGLDCDGIIHDDGGATKIHGRTGWTTEKSPEWVRENWPNCARLIAGTNEYTTGGLLNQNRSDAIKYFVHCQGLGDSAEVQGGWFVGTRGHALCLEGFQVNIKAKDLDLRYMAHLQGIGDVGWQPAGSFIGTRGESRRLEGFAIELIRGNDQYDVAYMAHLQDIGDTRWFRNGDFCGTRGEGRRVEALSIAIVNKGASTGGYDGRGTTDLGGSVRIDSGFDGVRYSPL</sequence>
<dbReference type="InterPro" id="IPR006637">
    <property type="entry name" value="ChW"/>
</dbReference>
<evidence type="ECO:0000313" key="1">
    <source>
        <dbReference type="EMBL" id="QDV20654.1"/>
    </source>
</evidence>
<dbReference type="RefSeq" id="WP_145458970.1">
    <property type="nucleotide sequence ID" value="NZ_CP036317.1"/>
</dbReference>
<dbReference type="SMART" id="SM00728">
    <property type="entry name" value="ChW"/>
    <property type="match status" value="3"/>
</dbReference>
<proteinExistence type="predicted"/>
<organism evidence="1 2">
    <name type="scientific">Gimesia panareensis</name>
    <dbReference type="NCBI Taxonomy" id="2527978"/>
    <lineage>
        <taxon>Bacteria</taxon>
        <taxon>Pseudomonadati</taxon>
        <taxon>Planctomycetota</taxon>
        <taxon>Planctomycetia</taxon>
        <taxon>Planctomycetales</taxon>
        <taxon>Planctomycetaceae</taxon>
        <taxon>Gimesia</taxon>
    </lineage>
</organism>
<dbReference type="EMBL" id="CP036317">
    <property type="protein sequence ID" value="QDV20654.1"/>
    <property type="molecule type" value="Genomic_DNA"/>
</dbReference>
<dbReference type="Pfam" id="PF07538">
    <property type="entry name" value="ChW"/>
    <property type="match status" value="2"/>
</dbReference>
<protein>
    <submittedName>
        <fullName evidence="1">Clostridial hydrophobic W</fullName>
    </submittedName>
</protein>
<reference evidence="1 2" key="1">
    <citation type="submission" date="2019-02" db="EMBL/GenBank/DDBJ databases">
        <title>Deep-cultivation of Planctomycetes and their phenomic and genomic characterization uncovers novel biology.</title>
        <authorList>
            <person name="Wiegand S."/>
            <person name="Jogler M."/>
            <person name="Boedeker C."/>
            <person name="Pinto D."/>
            <person name="Vollmers J."/>
            <person name="Rivas-Marin E."/>
            <person name="Kohn T."/>
            <person name="Peeters S.H."/>
            <person name="Heuer A."/>
            <person name="Rast P."/>
            <person name="Oberbeckmann S."/>
            <person name="Bunk B."/>
            <person name="Jeske O."/>
            <person name="Meyerdierks A."/>
            <person name="Storesund J.E."/>
            <person name="Kallscheuer N."/>
            <person name="Luecker S."/>
            <person name="Lage O.M."/>
            <person name="Pohl T."/>
            <person name="Merkel B.J."/>
            <person name="Hornburger P."/>
            <person name="Mueller R.-W."/>
            <person name="Bruemmer F."/>
            <person name="Labrenz M."/>
            <person name="Spormann A.M."/>
            <person name="Op den Camp H."/>
            <person name="Overmann J."/>
            <person name="Amann R."/>
            <person name="Jetten M.S.M."/>
            <person name="Mascher T."/>
            <person name="Medema M.H."/>
            <person name="Devos D.P."/>
            <person name="Kaster A.-K."/>
            <person name="Ovreas L."/>
            <person name="Rohde M."/>
            <person name="Galperin M.Y."/>
            <person name="Jogler C."/>
        </authorList>
    </citation>
    <scope>NUCLEOTIDE SEQUENCE [LARGE SCALE GENOMIC DNA]</scope>
    <source>
        <strain evidence="1 2">Pan153</strain>
    </source>
</reference>
<accession>A0A518FWD7</accession>
<dbReference type="AlphaFoldDB" id="A0A518FWD7"/>
<name>A0A518FWD7_9PLAN</name>